<proteinExistence type="predicted"/>
<dbReference type="Proteomes" id="UP000615446">
    <property type="component" value="Unassembled WGS sequence"/>
</dbReference>
<protein>
    <submittedName>
        <fullName evidence="1">Uncharacterized protein</fullName>
    </submittedName>
</protein>
<dbReference type="AlphaFoldDB" id="A0A8H3L2B4"/>
<sequence length="140" mass="16039">MQALGFRFLQCRYAKCLCFPQGVEREFSVCADEQKYKALKNTKYDHIPATIVPEKIVSNPDPKPTFKARNLHTLSDLCVMGKLMSVVDLLKLDLLSMIVQIKWTPFLRQIALYNQAVPEITHSEREGNTLSIVTKNVQIR</sequence>
<name>A0A8H3L2B4_9GLOM</name>
<evidence type="ECO:0000313" key="1">
    <source>
        <dbReference type="EMBL" id="GES78866.1"/>
    </source>
</evidence>
<dbReference type="EMBL" id="BLAL01000040">
    <property type="protein sequence ID" value="GES78866.1"/>
    <property type="molecule type" value="Genomic_DNA"/>
</dbReference>
<organism evidence="1 2">
    <name type="scientific">Rhizophagus clarus</name>
    <dbReference type="NCBI Taxonomy" id="94130"/>
    <lineage>
        <taxon>Eukaryota</taxon>
        <taxon>Fungi</taxon>
        <taxon>Fungi incertae sedis</taxon>
        <taxon>Mucoromycota</taxon>
        <taxon>Glomeromycotina</taxon>
        <taxon>Glomeromycetes</taxon>
        <taxon>Glomerales</taxon>
        <taxon>Glomeraceae</taxon>
        <taxon>Rhizophagus</taxon>
    </lineage>
</organism>
<evidence type="ECO:0000313" key="2">
    <source>
        <dbReference type="Proteomes" id="UP000615446"/>
    </source>
</evidence>
<reference evidence="1" key="1">
    <citation type="submission" date="2019-10" db="EMBL/GenBank/DDBJ databases">
        <title>Conservation and host-specific expression of non-tandemly repeated heterogenous ribosome RNA gene in arbuscular mycorrhizal fungi.</title>
        <authorList>
            <person name="Maeda T."/>
            <person name="Kobayashi Y."/>
            <person name="Nakagawa T."/>
            <person name="Ezawa T."/>
            <person name="Yamaguchi K."/>
            <person name="Bino T."/>
            <person name="Nishimoto Y."/>
            <person name="Shigenobu S."/>
            <person name="Kawaguchi M."/>
        </authorList>
    </citation>
    <scope>NUCLEOTIDE SEQUENCE</scope>
    <source>
        <strain evidence="1">HR1</strain>
    </source>
</reference>
<gene>
    <name evidence="1" type="ORF">RCL2_000617700</name>
</gene>
<comment type="caution">
    <text evidence="1">The sequence shown here is derived from an EMBL/GenBank/DDBJ whole genome shotgun (WGS) entry which is preliminary data.</text>
</comment>
<accession>A0A8H3L2B4</accession>